<evidence type="ECO:0000313" key="1">
    <source>
        <dbReference type="EMBL" id="GIF01903.1"/>
    </source>
</evidence>
<sequence>MPVRNRTPSTRAGGKQYVRLTFADESGHQSTYCYFLDPRSADRCQAARAPGRGDRRGVCGALPGPGPAEVDTMVEALDLKESE</sequence>
<protein>
    <submittedName>
        <fullName evidence="1">Uncharacterized protein</fullName>
    </submittedName>
</protein>
<dbReference type="Proteomes" id="UP000636960">
    <property type="component" value="Unassembled WGS sequence"/>
</dbReference>
<dbReference type="EMBL" id="BOMV01000114">
    <property type="protein sequence ID" value="GIF01903.1"/>
    <property type="molecule type" value="Genomic_DNA"/>
</dbReference>
<gene>
    <name evidence="1" type="ORF">Ari01nite_93670</name>
</gene>
<keyword evidence="2" id="KW-1185">Reference proteome</keyword>
<proteinExistence type="predicted"/>
<comment type="caution">
    <text evidence="1">The sequence shown here is derived from an EMBL/GenBank/DDBJ whole genome shotgun (WGS) entry which is preliminary data.</text>
</comment>
<dbReference type="AlphaFoldDB" id="A0A919N2U1"/>
<accession>A0A919N2U1</accession>
<reference evidence="1" key="1">
    <citation type="submission" date="2021-01" db="EMBL/GenBank/DDBJ databases">
        <title>Whole genome shotgun sequence of Actinoplanes rishiriensis NBRC 108556.</title>
        <authorList>
            <person name="Komaki H."/>
            <person name="Tamura T."/>
        </authorList>
    </citation>
    <scope>NUCLEOTIDE SEQUENCE</scope>
    <source>
        <strain evidence="1">NBRC 108556</strain>
    </source>
</reference>
<evidence type="ECO:0000313" key="2">
    <source>
        <dbReference type="Proteomes" id="UP000636960"/>
    </source>
</evidence>
<organism evidence="1 2">
    <name type="scientific">Paractinoplanes rishiriensis</name>
    <dbReference type="NCBI Taxonomy" id="1050105"/>
    <lineage>
        <taxon>Bacteria</taxon>
        <taxon>Bacillati</taxon>
        <taxon>Actinomycetota</taxon>
        <taxon>Actinomycetes</taxon>
        <taxon>Micromonosporales</taxon>
        <taxon>Micromonosporaceae</taxon>
        <taxon>Paractinoplanes</taxon>
    </lineage>
</organism>
<name>A0A919N2U1_9ACTN</name>